<keyword evidence="3" id="KW-1185">Reference proteome</keyword>
<dbReference type="AlphaFoldDB" id="A0A3D8SV51"/>
<evidence type="ECO:0000256" key="1">
    <source>
        <dbReference type="SAM" id="Phobius"/>
    </source>
</evidence>
<protein>
    <submittedName>
        <fullName evidence="2">Uncharacterized protein</fullName>
    </submittedName>
</protein>
<dbReference type="RefSeq" id="XP_026607108.1">
    <property type="nucleotide sequence ID" value="XM_026743945.1"/>
</dbReference>
<proteinExistence type="predicted"/>
<dbReference type="OrthoDB" id="10551215at2759"/>
<evidence type="ECO:0000313" key="3">
    <source>
        <dbReference type="Proteomes" id="UP000256690"/>
    </source>
</evidence>
<dbReference type="EMBL" id="PVWQ01000002">
    <property type="protein sequence ID" value="RDW90154.1"/>
    <property type="molecule type" value="Genomic_DNA"/>
</dbReference>
<gene>
    <name evidence="2" type="ORF">DSM5745_01929</name>
</gene>
<comment type="caution">
    <text evidence="2">The sequence shown here is derived from an EMBL/GenBank/DDBJ whole genome shotgun (WGS) entry which is preliminary data.</text>
</comment>
<dbReference type="GeneID" id="38112299"/>
<evidence type="ECO:0000313" key="2">
    <source>
        <dbReference type="EMBL" id="RDW90154.1"/>
    </source>
</evidence>
<organism evidence="2 3">
    <name type="scientific">Aspergillus mulundensis</name>
    <dbReference type="NCBI Taxonomy" id="1810919"/>
    <lineage>
        <taxon>Eukaryota</taxon>
        <taxon>Fungi</taxon>
        <taxon>Dikarya</taxon>
        <taxon>Ascomycota</taxon>
        <taxon>Pezizomycotina</taxon>
        <taxon>Eurotiomycetes</taxon>
        <taxon>Eurotiomycetidae</taxon>
        <taxon>Eurotiales</taxon>
        <taxon>Aspergillaceae</taxon>
        <taxon>Aspergillus</taxon>
        <taxon>Aspergillus subgen. Nidulantes</taxon>
    </lineage>
</organism>
<keyword evidence="1" id="KW-0472">Membrane</keyword>
<keyword evidence="1" id="KW-0812">Transmembrane</keyword>
<accession>A0A3D8SV51</accession>
<keyword evidence="1" id="KW-1133">Transmembrane helix</keyword>
<reference evidence="2 3" key="1">
    <citation type="journal article" date="2018" name="IMA Fungus">
        <title>IMA Genome-F 9: Draft genome sequence of Annulohypoxylon stygium, Aspergillus mulundensis, Berkeleyomyces basicola (syn. Thielaviopsis basicola), Ceratocystis smalleyi, two Cercospora beticola strains, Coleophoma cylindrospora, Fusarium fracticaudum, Phialophora cf. hyalina, and Morchella septimelata.</title>
        <authorList>
            <person name="Wingfield B.D."/>
            <person name="Bills G.F."/>
            <person name="Dong Y."/>
            <person name="Huang W."/>
            <person name="Nel W.J."/>
            <person name="Swalarsk-Parry B.S."/>
            <person name="Vaghefi N."/>
            <person name="Wilken P.M."/>
            <person name="An Z."/>
            <person name="de Beer Z.W."/>
            <person name="De Vos L."/>
            <person name="Chen L."/>
            <person name="Duong T.A."/>
            <person name="Gao Y."/>
            <person name="Hammerbacher A."/>
            <person name="Kikkert J.R."/>
            <person name="Li Y."/>
            <person name="Li H."/>
            <person name="Li K."/>
            <person name="Li Q."/>
            <person name="Liu X."/>
            <person name="Ma X."/>
            <person name="Naidoo K."/>
            <person name="Pethybridge S.J."/>
            <person name="Sun J."/>
            <person name="Steenkamp E.T."/>
            <person name="van der Nest M.A."/>
            <person name="van Wyk S."/>
            <person name="Wingfield M.J."/>
            <person name="Xiong C."/>
            <person name="Yue Q."/>
            <person name="Zhang X."/>
        </authorList>
    </citation>
    <scope>NUCLEOTIDE SEQUENCE [LARGE SCALE GENOMIC DNA]</scope>
    <source>
        <strain evidence="2 3">DSM 5745</strain>
    </source>
</reference>
<feature type="transmembrane region" description="Helical" evidence="1">
    <location>
        <begin position="40"/>
        <end position="62"/>
    </location>
</feature>
<dbReference type="Proteomes" id="UP000256690">
    <property type="component" value="Unassembled WGS sequence"/>
</dbReference>
<sequence>MISYLYPYAASEYPISIVILHGSIGSDCIGIAMNPKQKTAIIVVALVLVPIILVCCAFALALGCAEFWSSGRFTLIKPWIRRHLAVVRRNLKPIKPDDPRAVTQVSGPNIITNTRPTITVTEV</sequence>
<name>A0A3D8SV51_9EURO</name>